<keyword evidence="5" id="KW-0863">Zinc-finger</keyword>
<keyword evidence="9" id="KW-0539">Nucleus</keyword>
<evidence type="ECO:0000313" key="12">
    <source>
        <dbReference type="EMBL" id="KAJ4489946.1"/>
    </source>
</evidence>
<keyword evidence="7" id="KW-0805">Transcription regulation</keyword>
<dbReference type="EMBL" id="JAOTPV010000001">
    <property type="protein sequence ID" value="KAJ4489946.1"/>
    <property type="molecule type" value="Genomic_DNA"/>
</dbReference>
<evidence type="ECO:0000256" key="8">
    <source>
        <dbReference type="ARBA" id="ARBA00023163"/>
    </source>
</evidence>
<comment type="subcellular location">
    <subcellularLocation>
        <location evidence="1">Nucleus</location>
    </subcellularLocation>
</comment>
<dbReference type="SMART" id="SM00393">
    <property type="entry name" value="R3H"/>
    <property type="match status" value="1"/>
</dbReference>
<dbReference type="Pfam" id="PF01424">
    <property type="entry name" value="R3H"/>
    <property type="match status" value="1"/>
</dbReference>
<organism evidence="12 13">
    <name type="scientific">Lentinula aciculospora</name>
    <dbReference type="NCBI Taxonomy" id="153920"/>
    <lineage>
        <taxon>Eukaryota</taxon>
        <taxon>Fungi</taxon>
        <taxon>Dikarya</taxon>
        <taxon>Basidiomycota</taxon>
        <taxon>Agaricomycotina</taxon>
        <taxon>Agaricomycetes</taxon>
        <taxon>Agaricomycetidae</taxon>
        <taxon>Agaricales</taxon>
        <taxon>Marasmiineae</taxon>
        <taxon>Omphalotaceae</taxon>
        <taxon>Lentinula</taxon>
    </lineage>
</organism>
<evidence type="ECO:0000259" key="11">
    <source>
        <dbReference type="PROSITE" id="PS51061"/>
    </source>
</evidence>
<dbReference type="InterPro" id="IPR000967">
    <property type="entry name" value="Znf_NFX1"/>
</dbReference>
<evidence type="ECO:0000256" key="1">
    <source>
        <dbReference type="ARBA" id="ARBA00004123"/>
    </source>
</evidence>
<keyword evidence="8" id="KW-0804">Transcription</keyword>
<dbReference type="CDD" id="cd06008">
    <property type="entry name" value="NF-X1-zinc-finger"/>
    <property type="match status" value="5"/>
</dbReference>
<comment type="caution">
    <text evidence="12">The sequence shown here is derived from an EMBL/GenBank/DDBJ whole genome shotgun (WGS) entry which is preliminary data.</text>
</comment>
<dbReference type="GO" id="GO:0008270">
    <property type="term" value="F:zinc ion binding"/>
    <property type="evidence" value="ECO:0007669"/>
    <property type="project" value="UniProtKB-KW"/>
</dbReference>
<dbReference type="InterPro" id="IPR034078">
    <property type="entry name" value="NFX1_fam"/>
</dbReference>
<evidence type="ECO:0000256" key="6">
    <source>
        <dbReference type="ARBA" id="ARBA00022833"/>
    </source>
</evidence>
<dbReference type="Proteomes" id="UP001150266">
    <property type="component" value="Unassembled WGS sequence"/>
</dbReference>
<dbReference type="SUPFAM" id="SSF82708">
    <property type="entry name" value="R3H domain"/>
    <property type="match status" value="1"/>
</dbReference>
<dbReference type="InterPro" id="IPR001374">
    <property type="entry name" value="R3H_dom"/>
</dbReference>
<keyword evidence="13" id="KW-1185">Reference proteome</keyword>
<evidence type="ECO:0000313" key="13">
    <source>
        <dbReference type="Proteomes" id="UP001150266"/>
    </source>
</evidence>
<keyword evidence="4" id="KW-0677">Repeat</keyword>
<feature type="region of interest" description="Disordered" evidence="10">
    <location>
        <begin position="846"/>
        <end position="910"/>
    </location>
</feature>
<proteinExistence type="inferred from homology"/>
<feature type="domain" description="R3H" evidence="11">
    <location>
        <begin position="747"/>
        <end position="813"/>
    </location>
</feature>
<evidence type="ECO:0000256" key="10">
    <source>
        <dbReference type="SAM" id="MobiDB-lite"/>
    </source>
</evidence>
<dbReference type="GO" id="GO:0000981">
    <property type="term" value="F:DNA-binding transcription factor activity, RNA polymerase II-specific"/>
    <property type="evidence" value="ECO:0007669"/>
    <property type="project" value="TreeGrafter"/>
</dbReference>
<feature type="region of interest" description="Disordered" evidence="10">
    <location>
        <begin position="1"/>
        <end position="52"/>
    </location>
</feature>
<evidence type="ECO:0000256" key="3">
    <source>
        <dbReference type="ARBA" id="ARBA00022723"/>
    </source>
</evidence>
<evidence type="ECO:0000256" key="7">
    <source>
        <dbReference type="ARBA" id="ARBA00023015"/>
    </source>
</evidence>
<dbReference type="GO" id="GO:0000122">
    <property type="term" value="P:negative regulation of transcription by RNA polymerase II"/>
    <property type="evidence" value="ECO:0007669"/>
    <property type="project" value="TreeGrafter"/>
</dbReference>
<feature type="compositionally biased region" description="Polar residues" evidence="10">
    <location>
        <begin position="887"/>
        <end position="910"/>
    </location>
</feature>
<reference evidence="12" key="1">
    <citation type="submission" date="2022-08" db="EMBL/GenBank/DDBJ databases">
        <title>A Global Phylogenomic Analysis of the Shiitake Genus Lentinula.</title>
        <authorList>
            <consortium name="DOE Joint Genome Institute"/>
            <person name="Sierra-Patev S."/>
            <person name="Min B."/>
            <person name="Naranjo-Ortiz M."/>
            <person name="Looney B."/>
            <person name="Konkel Z."/>
            <person name="Slot J.C."/>
            <person name="Sakamoto Y."/>
            <person name="Steenwyk J.L."/>
            <person name="Rokas A."/>
            <person name="Carro J."/>
            <person name="Camarero S."/>
            <person name="Ferreira P."/>
            <person name="Molpeceres G."/>
            <person name="Ruiz-Duenas F.J."/>
            <person name="Serrano A."/>
            <person name="Henrissat B."/>
            <person name="Drula E."/>
            <person name="Hughes K.W."/>
            <person name="Mata J.L."/>
            <person name="Ishikawa N.K."/>
            <person name="Vargas-Isla R."/>
            <person name="Ushijima S."/>
            <person name="Smith C.A."/>
            <person name="Ahrendt S."/>
            <person name="Andreopoulos W."/>
            <person name="He G."/>
            <person name="Labutti K."/>
            <person name="Lipzen A."/>
            <person name="Ng V."/>
            <person name="Riley R."/>
            <person name="Sandor L."/>
            <person name="Barry K."/>
            <person name="Martinez A.T."/>
            <person name="Xiao Y."/>
            <person name="Gibbons J.G."/>
            <person name="Terashima K."/>
            <person name="Grigoriev I.V."/>
            <person name="Hibbett D.S."/>
        </authorList>
    </citation>
    <scope>NUCLEOTIDE SEQUENCE</scope>
    <source>
        <strain evidence="12">JLM2183</strain>
    </source>
</reference>
<gene>
    <name evidence="12" type="ORF">J3R30DRAFT_3278404</name>
</gene>
<evidence type="ECO:0000256" key="2">
    <source>
        <dbReference type="ARBA" id="ARBA00007269"/>
    </source>
</evidence>
<dbReference type="GO" id="GO:0000977">
    <property type="term" value="F:RNA polymerase II transcription regulatory region sequence-specific DNA binding"/>
    <property type="evidence" value="ECO:0007669"/>
    <property type="project" value="TreeGrafter"/>
</dbReference>
<dbReference type="PANTHER" id="PTHR12360:SF12">
    <property type="entry name" value="TRANSCRIPTIONAL REPRESSOR NF-X1"/>
    <property type="match status" value="1"/>
</dbReference>
<dbReference type="Gene3D" id="3.30.1370.50">
    <property type="entry name" value="R3H-like domain"/>
    <property type="match status" value="1"/>
</dbReference>
<dbReference type="SMART" id="SM00438">
    <property type="entry name" value="ZnF_NFX"/>
    <property type="match status" value="8"/>
</dbReference>
<dbReference type="PANTHER" id="PTHR12360">
    <property type="entry name" value="NUCLEAR TRANSCRIPTION FACTOR, X-BOX BINDING 1 NFX1"/>
    <property type="match status" value="1"/>
</dbReference>
<dbReference type="InterPro" id="IPR036867">
    <property type="entry name" value="R3H_dom_sf"/>
</dbReference>
<evidence type="ECO:0000256" key="4">
    <source>
        <dbReference type="ARBA" id="ARBA00022737"/>
    </source>
</evidence>
<evidence type="ECO:0000256" key="9">
    <source>
        <dbReference type="ARBA" id="ARBA00023242"/>
    </source>
</evidence>
<dbReference type="GO" id="GO:0005634">
    <property type="term" value="C:nucleus"/>
    <property type="evidence" value="ECO:0007669"/>
    <property type="project" value="UniProtKB-SubCell"/>
</dbReference>
<name>A0A9W9AVD4_9AGAR</name>
<sequence length="943" mass="103077">MTATPSVASPPRPAHSRPGKAKFNAGLTPDALNRDPGTLRSQRHRKNIPHADAGDLTSNLIRELSTRPFLDCLICFSPIHPQQPSWSCSPLIPLLEDDPSHQSQYCWTTFHLKCIREWAEKNYNEVLAAWKAREQFDKDGEWRCPGCQGRRNEIMEGYVCFCGSTRSPNNRLATPHSCGNNCSRPRTSCSHSCPLLCHPGPCPPCKIIMDIQCECIRKQTVSVRCGEHTQVSCGKTCSKILGCGKHSCQQTCHLGPCTPCERKDILDCWCGKEQKQVLCGEGDVWLESVGCDDSALEHMQEPRKGFGCQTVCGKPFDCGDHACMKSCHPPSSDSQLGHCPMSPDRIFTCPCGKQPIATSSHSRVGEFPARTHCTDPIPTCASTCLKPHSDCEHLCQAKCHISVVCPPCFVKVVRPCRCGSTIRTLQCGDSRTLDKESGLFLEREILCDRPCMAMRACGKHQCNRICCPLASLAKGKMKAVVSHPDADPIGFHQCDLVCGKMLNCGNHQCEERDHRGPCRPCLRSSFEEIICFCGQTVLEPPIPCGTKIHCSYPCSLPPPPCGHSKTPHTCHFPDSSCPPCVHLTDKPCACGKKTLSNIRCSLDSEKVSCGIVCGKPLSCGGHKCDSLCHAGECGVCTSMCGKARKMCLPDIHPCTNLCHAPTGCDEDEPCQTRVELTCECGRIRQAAVCGTSRSNPAGLVKRQTIKCTAECALKQRNARLADALGIKTGGTATLAEVTYSDELVAFARANLKFLTLVENILAEFVKSNRTKQVLPHMTPEKRNFAYKLAGMYRLDSQTVDQDPHRSVQIIRRIDTRIPTPLLSDYIRKKFSQSSSSNTTLGKLVNLRGLATPPSPSGKPSVSVARSGSPAPTRGWTSVVAPAHNVAPRSTTPNAASRTGTLTPRSQQSLPDSCNITLNLTIVVRSPMRMSRTTGRMIYDYRSS</sequence>
<protein>
    <recommendedName>
        <fullName evidence="11">R3H domain-containing protein</fullName>
    </recommendedName>
</protein>
<evidence type="ECO:0000256" key="5">
    <source>
        <dbReference type="ARBA" id="ARBA00022771"/>
    </source>
</evidence>
<keyword evidence="3" id="KW-0479">Metal-binding</keyword>
<dbReference type="OrthoDB" id="6512771at2759"/>
<keyword evidence="6" id="KW-0862">Zinc</keyword>
<comment type="similarity">
    <text evidence="2">Belongs to the NFX1 family.</text>
</comment>
<dbReference type="Pfam" id="PF01422">
    <property type="entry name" value="zf-NF-X1"/>
    <property type="match status" value="6"/>
</dbReference>
<dbReference type="AlphaFoldDB" id="A0A9W9AVD4"/>
<dbReference type="PROSITE" id="PS51061">
    <property type="entry name" value="R3H"/>
    <property type="match status" value="1"/>
</dbReference>
<accession>A0A9W9AVD4</accession>